<sequence length="232" mass="24828">MKRRIKALLAVIAVLLLIAGSALIIYFTRPAVAFITSGLFPSGYDAPMPDGSFFHYIRVSSVSNADLVITAPDASVPDGIDSYLLGRLPEDGENVLGTLLVDEGKLWETALDDTFIAVLYEESSVASKNIVSYLKTVDSSVKEVKYQGRVSSANLDAVKSEIGDAETILCLTPSSSMSFIRDASDCVIVVDALDAAAMETSDVDKAVSIDWDSTIRNILSGNAELSYCLISL</sequence>
<dbReference type="AlphaFoldDB" id="A0A9D9ICY2"/>
<protein>
    <submittedName>
        <fullName evidence="1">Uncharacterized protein</fullName>
    </submittedName>
</protein>
<accession>A0A9D9ICY2</accession>
<comment type="caution">
    <text evidence="1">The sequence shown here is derived from an EMBL/GenBank/DDBJ whole genome shotgun (WGS) entry which is preliminary data.</text>
</comment>
<evidence type="ECO:0000313" key="1">
    <source>
        <dbReference type="EMBL" id="MBO8470040.1"/>
    </source>
</evidence>
<evidence type="ECO:0000313" key="2">
    <source>
        <dbReference type="Proteomes" id="UP000810292"/>
    </source>
</evidence>
<reference evidence="1" key="2">
    <citation type="journal article" date="2021" name="PeerJ">
        <title>Extensive microbial diversity within the chicken gut microbiome revealed by metagenomics and culture.</title>
        <authorList>
            <person name="Gilroy R."/>
            <person name="Ravi A."/>
            <person name="Getino M."/>
            <person name="Pursley I."/>
            <person name="Horton D.L."/>
            <person name="Alikhan N.F."/>
            <person name="Baker D."/>
            <person name="Gharbi K."/>
            <person name="Hall N."/>
            <person name="Watson M."/>
            <person name="Adriaenssens E.M."/>
            <person name="Foster-Nyarko E."/>
            <person name="Jarju S."/>
            <person name="Secka A."/>
            <person name="Antonio M."/>
            <person name="Oren A."/>
            <person name="Chaudhuri R.R."/>
            <person name="La Ragione R."/>
            <person name="Hildebrand F."/>
            <person name="Pallen M.J."/>
        </authorList>
    </citation>
    <scope>NUCLEOTIDE SEQUENCE</scope>
    <source>
        <strain evidence="1">14700</strain>
    </source>
</reference>
<dbReference type="EMBL" id="JADIMF010000155">
    <property type="protein sequence ID" value="MBO8470040.1"/>
    <property type="molecule type" value="Genomic_DNA"/>
</dbReference>
<dbReference type="Proteomes" id="UP000810292">
    <property type="component" value="Unassembled WGS sequence"/>
</dbReference>
<proteinExistence type="predicted"/>
<name>A0A9D9ICY2_9SPIO</name>
<reference evidence="1" key="1">
    <citation type="submission" date="2020-10" db="EMBL/GenBank/DDBJ databases">
        <authorList>
            <person name="Gilroy R."/>
        </authorList>
    </citation>
    <scope>NUCLEOTIDE SEQUENCE</scope>
    <source>
        <strain evidence="1">14700</strain>
    </source>
</reference>
<gene>
    <name evidence="1" type="ORF">IAA72_09720</name>
</gene>
<organism evidence="1 2">
    <name type="scientific">Candidatus Ornithospirochaeta stercoravium</name>
    <dbReference type="NCBI Taxonomy" id="2840897"/>
    <lineage>
        <taxon>Bacteria</taxon>
        <taxon>Pseudomonadati</taxon>
        <taxon>Spirochaetota</taxon>
        <taxon>Spirochaetia</taxon>
        <taxon>Spirochaetales</taxon>
        <taxon>Spirochaetaceae</taxon>
        <taxon>Spirochaetaceae incertae sedis</taxon>
        <taxon>Candidatus Ornithospirochaeta</taxon>
    </lineage>
</organism>